<accession>A0A0R1RXA0</accession>
<name>A0A0R1RXA0_9LACO</name>
<dbReference type="InterPro" id="IPR006157">
    <property type="entry name" value="FolB_dom"/>
</dbReference>
<dbReference type="Pfam" id="PF02152">
    <property type="entry name" value="FolB"/>
    <property type="match status" value="1"/>
</dbReference>
<dbReference type="EC" id="4.1.2.25" evidence="7"/>
<evidence type="ECO:0000256" key="3">
    <source>
        <dbReference type="ARBA" id="ARBA00005708"/>
    </source>
</evidence>
<gene>
    <name evidence="9" type="ORF">FC69_GL000524</name>
</gene>
<proteinExistence type="inferred from homology"/>
<comment type="function">
    <text evidence="6 7">Catalyzes the conversion of 7,8-dihydroneopterin to 6-hydroxymethyl-7,8-dihydropterin.</text>
</comment>
<feature type="domain" description="Dihydroneopterin aldolase/epimerase" evidence="8">
    <location>
        <begin position="9"/>
        <end position="121"/>
    </location>
</feature>
<dbReference type="InterPro" id="IPR043133">
    <property type="entry name" value="GTP-CH-I_C/QueF"/>
</dbReference>
<reference evidence="9 10" key="1">
    <citation type="journal article" date="2015" name="Genome Announc.">
        <title>Expanding the biotechnology potential of lactobacilli through comparative genomics of 213 strains and associated genera.</title>
        <authorList>
            <person name="Sun Z."/>
            <person name="Harris H.M."/>
            <person name="McCann A."/>
            <person name="Guo C."/>
            <person name="Argimon S."/>
            <person name="Zhang W."/>
            <person name="Yang X."/>
            <person name="Jeffery I.B."/>
            <person name="Cooney J.C."/>
            <person name="Kagawa T.F."/>
            <person name="Liu W."/>
            <person name="Song Y."/>
            <person name="Salvetti E."/>
            <person name="Wrobel A."/>
            <person name="Rasinkangas P."/>
            <person name="Parkhill J."/>
            <person name="Rea M.C."/>
            <person name="O'Sullivan O."/>
            <person name="Ritari J."/>
            <person name="Douillard F.P."/>
            <person name="Paul Ross R."/>
            <person name="Yang R."/>
            <person name="Briner A.E."/>
            <person name="Felis G.E."/>
            <person name="de Vos W.M."/>
            <person name="Barrangou R."/>
            <person name="Klaenhammer T.R."/>
            <person name="Caufield P.W."/>
            <person name="Cui Y."/>
            <person name="Zhang H."/>
            <person name="O'Toole P.W."/>
        </authorList>
    </citation>
    <scope>NUCLEOTIDE SEQUENCE [LARGE SCALE GENOMIC DNA]</scope>
    <source>
        <strain evidence="9 10">DSM 14340</strain>
    </source>
</reference>
<keyword evidence="4 7" id="KW-0289">Folate biosynthesis</keyword>
<evidence type="ECO:0000313" key="9">
    <source>
        <dbReference type="EMBL" id="KRL61671.1"/>
    </source>
</evidence>
<dbReference type="GO" id="GO:0005737">
    <property type="term" value="C:cytoplasm"/>
    <property type="evidence" value="ECO:0007669"/>
    <property type="project" value="TreeGrafter"/>
</dbReference>
<dbReference type="GO" id="GO:0046654">
    <property type="term" value="P:tetrahydrofolate biosynthetic process"/>
    <property type="evidence" value="ECO:0007669"/>
    <property type="project" value="UniProtKB-UniRule"/>
</dbReference>
<comment type="catalytic activity">
    <reaction evidence="1 7">
        <text>7,8-dihydroneopterin = 6-hydroxymethyl-7,8-dihydropterin + glycolaldehyde</text>
        <dbReference type="Rhea" id="RHEA:10540"/>
        <dbReference type="ChEBI" id="CHEBI:17001"/>
        <dbReference type="ChEBI" id="CHEBI:17071"/>
        <dbReference type="ChEBI" id="CHEBI:44841"/>
        <dbReference type="EC" id="4.1.2.25"/>
    </reaction>
</comment>
<comment type="pathway">
    <text evidence="2 7">Cofactor biosynthesis; tetrahydrofolate biosynthesis; 2-amino-4-hydroxy-6-hydroxymethyl-7,8-dihydropteridine diphosphate from 7,8-dihydroneopterin triphosphate: step 3/4.</text>
</comment>
<dbReference type="NCBIfam" id="TIGR00526">
    <property type="entry name" value="folB_dom"/>
    <property type="match status" value="1"/>
</dbReference>
<evidence type="ECO:0000256" key="1">
    <source>
        <dbReference type="ARBA" id="ARBA00001353"/>
    </source>
</evidence>
<comment type="caution">
    <text evidence="9">The sequence shown here is derived from an EMBL/GenBank/DDBJ whole genome shotgun (WGS) entry which is preliminary data.</text>
</comment>
<sequence length="121" mass="13829">MEAVMMYRIKINKMQFHSHIGVFQAEKELGQRIEIDLAVTMTTPYQGDQLDDTVSYAEFYQVVAQLVNRSRVNLVETLAHDIIQAIHQLDAKRIGLVQVNVRKIAVPIDGIFENVEIEMEG</sequence>
<dbReference type="PANTHER" id="PTHR42844:SF1">
    <property type="entry name" value="DIHYDRONEOPTERIN ALDOLASE 1-RELATED"/>
    <property type="match status" value="1"/>
</dbReference>
<dbReference type="UniPathway" id="UPA00077">
    <property type="reaction ID" value="UER00154"/>
</dbReference>
<dbReference type="PANTHER" id="PTHR42844">
    <property type="entry name" value="DIHYDRONEOPTERIN ALDOLASE 1-RELATED"/>
    <property type="match status" value="1"/>
</dbReference>
<dbReference type="SMART" id="SM00905">
    <property type="entry name" value="FolB"/>
    <property type="match status" value="1"/>
</dbReference>
<dbReference type="NCBIfam" id="TIGR00525">
    <property type="entry name" value="folB"/>
    <property type="match status" value="1"/>
</dbReference>
<evidence type="ECO:0000256" key="5">
    <source>
        <dbReference type="ARBA" id="ARBA00023239"/>
    </source>
</evidence>
<dbReference type="GO" id="GO:0046656">
    <property type="term" value="P:folic acid biosynthetic process"/>
    <property type="evidence" value="ECO:0007669"/>
    <property type="project" value="UniProtKB-UniRule"/>
</dbReference>
<organism evidence="9 10">
    <name type="scientific">Latilactobacillus fuchuensis DSM 14340 = JCM 11249</name>
    <dbReference type="NCBI Taxonomy" id="1423747"/>
    <lineage>
        <taxon>Bacteria</taxon>
        <taxon>Bacillati</taxon>
        <taxon>Bacillota</taxon>
        <taxon>Bacilli</taxon>
        <taxon>Lactobacillales</taxon>
        <taxon>Lactobacillaceae</taxon>
        <taxon>Latilactobacillus</taxon>
    </lineage>
</organism>
<dbReference type="STRING" id="1423747.FC69_GL000524"/>
<keyword evidence="5 7" id="KW-0456">Lyase</keyword>
<evidence type="ECO:0000256" key="4">
    <source>
        <dbReference type="ARBA" id="ARBA00022909"/>
    </source>
</evidence>
<dbReference type="PATRIC" id="fig|1423747.3.peg.533"/>
<dbReference type="eggNOG" id="COG1539">
    <property type="taxonomic scope" value="Bacteria"/>
</dbReference>
<comment type="similarity">
    <text evidence="3 7">Belongs to the DHNA family.</text>
</comment>
<dbReference type="SUPFAM" id="SSF55620">
    <property type="entry name" value="Tetrahydrobiopterin biosynthesis enzymes-like"/>
    <property type="match status" value="1"/>
</dbReference>
<dbReference type="GO" id="GO:0004150">
    <property type="term" value="F:dihydroneopterin aldolase activity"/>
    <property type="evidence" value="ECO:0007669"/>
    <property type="project" value="UniProtKB-UniRule"/>
</dbReference>
<evidence type="ECO:0000256" key="7">
    <source>
        <dbReference type="RuleBase" id="RU362079"/>
    </source>
</evidence>
<evidence type="ECO:0000256" key="2">
    <source>
        <dbReference type="ARBA" id="ARBA00005013"/>
    </source>
</evidence>
<evidence type="ECO:0000256" key="6">
    <source>
        <dbReference type="ARBA" id="ARBA00037702"/>
    </source>
</evidence>
<dbReference type="InterPro" id="IPR006156">
    <property type="entry name" value="Dihydroneopterin_aldolase"/>
</dbReference>
<protein>
    <recommendedName>
        <fullName evidence="7">7,8-dihydroneopterin aldolase</fullName>
        <ecNumber evidence="7">4.1.2.25</ecNumber>
    </recommendedName>
</protein>
<evidence type="ECO:0000313" key="10">
    <source>
        <dbReference type="Proteomes" id="UP000051264"/>
    </source>
</evidence>
<dbReference type="Proteomes" id="UP000051264">
    <property type="component" value="Unassembled WGS sequence"/>
</dbReference>
<dbReference type="EMBL" id="AZEX01000013">
    <property type="protein sequence ID" value="KRL61671.1"/>
    <property type="molecule type" value="Genomic_DNA"/>
</dbReference>
<dbReference type="Gene3D" id="3.30.1130.10">
    <property type="match status" value="1"/>
</dbReference>
<dbReference type="AlphaFoldDB" id="A0A0R1RXA0"/>
<evidence type="ECO:0000259" key="8">
    <source>
        <dbReference type="SMART" id="SM00905"/>
    </source>
</evidence>